<keyword evidence="3" id="KW-0328">Glycosyltransferase</keyword>
<evidence type="ECO:0000256" key="2">
    <source>
        <dbReference type="ARBA" id="ARBA00012544"/>
    </source>
</evidence>
<reference evidence="7" key="1">
    <citation type="submission" date="2023-10" db="EMBL/GenBank/DDBJ databases">
        <title>Genome assembly of Pristionchus species.</title>
        <authorList>
            <person name="Yoshida K."/>
            <person name="Sommer R.J."/>
        </authorList>
    </citation>
    <scope>NUCLEOTIDE SEQUENCE</scope>
    <source>
        <strain evidence="7">RS0144</strain>
    </source>
</reference>
<dbReference type="InterPro" id="IPR050271">
    <property type="entry name" value="UDP-glycosyltransferase"/>
</dbReference>
<dbReference type="SUPFAM" id="SSF53756">
    <property type="entry name" value="UDP-Glycosyltransferase/glycogen phosphorylase"/>
    <property type="match status" value="1"/>
</dbReference>
<evidence type="ECO:0000256" key="6">
    <source>
        <dbReference type="ARBA" id="ARBA00047475"/>
    </source>
</evidence>
<keyword evidence="8" id="KW-1185">Reference proteome</keyword>
<evidence type="ECO:0000313" key="8">
    <source>
        <dbReference type="Proteomes" id="UP001432027"/>
    </source>
</evidence>
<evidence type="ECO:0000256" key="3">
    <source>
        <dbReference type="ARBA" id="ARBA00022676"/>
    </source>
</evidence>
<comment type="catalytic activity">
    <reaction evidence="6">
        <text>glucuronate acceptor + UDP-alpha-D-glucuronate = acceptor beta-D-glucuronoside + UDP + H(+)</text>
        <dbReference type="Rhea" id="RHEA:21032"/>
        <dbReference type="ChEBI" id="CHEBI:15378"/>
        <dbReference type="ChEBI" id="CHEBI:58052"/>
        <dbReference type="ChEBI" id="CHEBI:58223"/>
        <dbReference type="ChEBI" id="CHEBI:132367"/>
        <dbReference type="ChEBI" id="CHEBI:132368"/>
        <dbReference type="EC" id="2.4.1.17"/>
    </reaction>
</comment>
<keyword evidence="5" id="KW-0732">Signal</keyword>
<dbReference type="PANTHER" id="PTHR48043:SF23">
    <property type="entry name" value="UDP-GLUCURONOSYLTRANSFERASE"/>
    <property type="match status" value="1"/>
</dbReference>
<organism evidence="7 8">
    <name type="scientific">Pristionchus entomophagus</name>
    <dbReference type="NCBI Taxonomy" id="358040"/>
    <lineage>
        <taxon>Eukaryota</taxon>
        <taxon>Metazoa</taxon>
        <taxon>Ecdysozoa</taxon>
        <taxon>Nematoda</taxon>
        <taxon>Chromadorea</taxon>
        <taxon>Rhabditida</taxon>
        <taxon>Rhabditina</taxon>
        <taxon>Diplogasteromorpha</taxon>
        <taxon>Diplogasteroidea</taxon>
        <taxon>Neodiplogasteridae</taxon>
        <taxon>Pristionchus</taxon>
    </lineage>
</organism>
<protein>
    <recommendedName>
        <fullName evidence="2">glucuronosyltransferase</fullName>
        <ecNumber evidence="2">2.4.1.17</ecNumber>
    </recommendedName>
</protein>
<proteinExistence type="inferred from homology"/>
<dbReference type="EMBL" id="BTSX01000003">
    <property type="protein sequence ID" value="GMS88740.1"/>
    <property type="molecule type" value="Genomic_DNA"/>
</dbReference>
<dbReference type="AlphaFoldDB" id="A0AAV5T8S4"/>
<keyword evidence="4" id="KW-0808">Transferase</keyword>
<comment type="similarity">
    <text evidence="1">Belongs to the UDP-glycosyltransferase family.</text>
</comment>
<dbReference type="Gene3D" id="3.40.50.2000">
    <property type="entry name" value="Glycogen Phosphorylase B"/>
    <property type="match status" value="1"/>
</dbReference>
<dbReference type="PANTHER" id="PTHR48043">
    <property type="entry name" value="EG:EG0003.4 PROTEIN-RELATED"/>
    <property type="match status" value="1"/>
</dbReference>
<evidence type="ECO:0000256" key="5">
    <source>
        <dbReference type="ARBA" id="ARBA00022729"/>
    </source>
</evidence>
<gene>
    <name evidence="7" type="ORF">PENTCL1PPCAC_10915</name>
</gene>
<name>A0AAV5T8S4_9BILA</name>
<evidence type="ECO:0000313" key="7">
    <source>
        <dbReference type="EMBL" id="GMS88740.1"/>
    </source>
</evidence>
<sequence length="166" mass="19247">MFGGNMGEEMTFTDRFNNFLTLLATNYYFNPYLSKFTELMRQYDPNMPETEELFSQNSLVFMNSEPLVDFPRTTSARIIDIGGISVAHGHKQLNHEWSAIFDLRPKTVLMSFGSFAKAFAMPEEYKNTIRDTARTFPNVTFIWKYEKPEHNMSAGVENLIESTWVP</sequence>
<dbReference type="GO" id="GO:0015020">
    <property type="term" value="F:glucuronosyltransferase activity"/>
    <property type="evidence" value="ECO:0007669"/>
    <property type="project" value="UniProtKB-EC"/>
</dbReference>
<evidence type="ECO:0000256" key="1">
    <source>
        <dbReference type="ARBA" id="ARBA00009995"/>
    </source>
</evidence>
<dbReference type="InterPro" id="IPR002213">
    <property type="entry name" value="UDP_glucos_trans"/>
</dbReference>
<dbReference type="Pfam" id="PF00201">
    <property type="entry name" value="UDPGT"/>
    <property type="match status" value="1"/>
</dbReference>
<evidence type="ECO:0000256" key="4">
    <source>
        <dbReference type="ARBA" id="ARBA00022679"/>
    </source>
</evidence>
<feature type="non-terminal residue" evidence="7">
    <location>
        <position position="166"/>
    </location>
</feature>
<dbReference type="EC" id="2.4.1.17" evidence="2"/>
<dbReference type="Proteomes" id="UP001432027">
    <property type="component" value="Unassembled WGS sequence"/>
</dbReference>
<comment type="caution">
    <text evidence="7">The sequence shown here is derived from an EMBL/GenBank/DDBJ whole genome shotgun (WGS) entry which is preliminary data.</text>
</comment>
<accession>A0AAV5T8S4</accession>